<dbReference type="EMBL" id="LR798296">
    <property type="protein sequence ID" value="CAB5222044.1"/>
    <property type="molecule type" value="Genomic_DNA"/>
</dbReference>
<accession>A0A6J7X0Z8</accession>
<name>A0A6J7X0Z8_9CAUD</name>
<proteinExistence type="predicted"/>
<reference evidence="3" key="1">
    <citation type="submission" date="2020-05" db="EMBL/GenBank/DDBJ databases">
        <authorList>
            <person name="Chiriac C."/>
            <person name="Salcher M."/>
            <person name="Ghai R."/>
            <person name="Kavagutti S V."/>
        </authorList>
    </citation>
    <scope>NUCLEOTIDE SEQUENCE</scope>
</reference>
<feature type="region of interest" description="Disordered" evidence="1">
    <location>
        <begin position="275"/>
        <end position="309"/>
    </location>
</feature>
<organism evidence="3">
    <name type="scientific">uncultured Caudovirales phage</name>
    <dbReference type="NCBI Taxonomy" id="2100421"/>
    <lineage>
        <taxon>Viruses</taxon>
        <taxon>Duplodnaviria</taxon>
        <taxon>Heunggongvirae</taxon>
        <taxon>Uroviricota</taxon>
        <taxon>Caudoviricetes</taxon>
        <taxon>Peduoviridae</taxon>
        <taxon>Maltschvirus</taxon>
        <taxon>Maltschvirus maltsch</taxon>
    </lineage>
</organism>
<feature type="compositionally biased region" description="Polar residues" evidence="1">
    <location>
        <begin position="280"/>
        <end position="309"/>
    </location>
</feature>
<gene>
    <name evidence="2" type="ORF">UFOVP128_31</name>
    <name evidence="3" type="ORF">UFOVP243_13</name>
</gene>
<protein>
    <submittedName>
        <fullName evidence="3">Uncharacterized protein</fullName>
    </submittedName>
</protein>
<evidence type="ECO:0000313" key="2">
    <source>
        <dbReference type="EMBL" id="CAB4130794.1"/>
    </source>
</evidence>
<sequence length="309" mass="33436">MADLSTMFNQLGPAGGSILAGVQMGNEANAARSEQAMRQAQMDKILMETDQAKLMNPLELQAKQQTIASADLKAKQEKEAYRDEVLGKAIPTLAGISGPARYAAAEQLFAQAGIPLDQADKQHLFGMSPDAMLKELKAKHEWSLTQNKGYRQAMDVAQEQGKWHKYSADSSASAQRYAADVRGQIARERASAEKTLSQDLSGAHTLEAQQAVYNKHAAMAKQRADDLEYTRLNGLAQQAELQNLQRIAASATASQEAKTNAQMRMMQILQTGTIPGADPMNNQSVIVKPPSASTGQTKSGAKYTIETTP</sequence>
<dbReference type="EMBL" id="LR796239">
    <property type="protein sequence ID" value="CAB4130794.1"/>
    <property type="molecule type" value="Genomic_DNA"/>
</dbReference>
<evidence type="ECO:0000256" key="1">
    <source>
        <dbReference type="SAM" id="MobiDB-lite"/>
    </source>
</evidence>
<evidence type="ECO:0000313" key="3">
    <source>
        <dbReference type="EMBL" id="CAB5222044.1"/>
    </source>
</evidence>